<keyword evidence="2 5" id="KW-0479">Metal-binding</keyword>
<dbReference type="Gene3D" id="6.20.400.10">
    <property type="match status" value="1"/>
</dbReference>
<evidence type="ECO:0000256" key="3">
    <source>
        <dbReference type="ARBA" id="ARBA00022771"/>
    </source>
</evidence>
<gene>
    <name evidence="8" type="ORF">Anas_11301</name>
</gene>
<evidence type="ECO:0000259" key="7">
    <source>
        <dbReference type="PROSITE" id="PS50103"/>
    </source>
</evidence>
<comment type="similarity">
    <text evidence="1">Belongs to the ZC3H15/TMA46 family.</text>
</comment>
<feature type="region of interest" description="Disordered" evidence="6">
    <location>
        <begin position="1"/>
        <end position="22"/>
    </location>
</feature>
<feature type="domain" description="C3H1-type" evidence="7">
    <location>
        <begin position="103"/>
        <end position="140"/>
    </location>
</feature>
<dbReference type="SMART" id="SM00356">
    <property type="entry name" value="ZnF_C3H1"/>
    <property type="match status" value="2"/>
</dbReference>
<organism evidence="8 9">
    <name type="scientific">Armadillidium nasatum</name>
    <dbReference type="NCBI Taxonomy" id="96803"/>
    <lineage>
        <taxon>Eukaryota</taxon>
        <taxon>Metazoa</taxon>
        <taxon>Ecdysozoa</taxon>
        <taxon>Arthropoda</taxon>
        <taxon>Crustacea</taxon>
        <taxon>Multicrustacea</taxon>
        <taxon>Malacostraca</taxon>
        <taxon>Eumalacostraca</taxon>
        <taxon>Peracarida</taxon>
        <taxon>Isopoda</taxon>
        <taxon>Oniscidea</taxon>
        <taxon>Crinocheta</taxon>
        <taxon>Armadillidiidae</taxon>
        <taxon>Armadillidium</taxon>
    </lineage>
</organism>
<dbReference type="GO" id="GO:0003729">
    <property type="term" value="F:mRNA binding"/>
    <property type="evidence" value="ECO:0007669"/>
    <property type="project" value="TreeGrafter"/>
</dbReference>
<dbReference type="InterPro" id="IPR032378">
    <property type="entry name" value="ZC3H15/TMA46_C"/>
</dbReference>
<keyword evidence="3 5" id="KW-0863">Zinc-finger</keyword>
<sequence length="286" mass="33242">MPPKNAGKGGGNQSKKADQKKKEKVIEVLIQNRFLCSFFKQGQCAKGAKCKFSHDLNIERRSEKRSAYCDTRDDEKDTSENWDEETLKDVVEKKHGKESASKPSTQIICRFFLDAVEEGKYGWFWECPNGEKCIYRHALPSGYILKKDRKKMDREKEDISLEDLIERERAALGSTTTKVTLETFLAWKKKKLKEREEKEKKDTDKKKSDYKSGKEGGISGREMFMFNPDLAVGENMEEGDADFDFKNMKEEPEEGEEEEVEVRYMEIDLNALRDEYITMDVARMML</sequence>
<evidence type="ECO:0000256" key="1">
    <source>
        <dbReference type="ARBA" id="ARBA00010043"/>
    </source>
</evidence>
<dbReference type="EMBL" id="SEYY01021016">
    <property type="protein sequence ID" value="KAB7496809.1"/>
    <property type="molecule type" value="Genomic_DNA"/>
</dbReference>
<feature type="zinc finger region" description="C3H1-type" evidence="5">
    <location>
        <begin position="103"/>
        <end position="140"/>
    </location>
</feature>
<protein>
    <submittedName>
        <fullName evidence="8">Zinc finger CCCH domain-containing protein 15-like protein</fullName>
    </submittedName>
</protein>
<dbReference type="PANTHER" id="PTHR12681:SF0">
    <property type="entry name" value="ZINC FINGER CCCH DOMAIN-CONTAINING PROTEIN 15"/>
    <property type="match status" value="1"/>
</dbReference>
<feature type="zinc finger region" description="C3H1-type" evidence="5">
    <location>
        <begin position="30"/>
        <end position="57"/>
    </location>
</feature>
<keyword evidence="9" id="KW-1185">Reference proteome</keyword>
<name>A0A5N5SSY1_9CRUS</name>
<dbReference type="AlphaFoldDB" id="A0A5N5SSY1"/>
<dbReference type="InterPro" id="IPR000571">
    <property type="entry name" value="Znf_CCCH"/>
</dbReference>
<feature type="domain" description="C3H1-type" evidence="7">
    <location>
        <begin position="30"/>
        <end position="57"/>
    </location>
</feature>
<evidence type="ECO:0000256" key="5">
    <source>
        <dbReference type="PROSITE-ProRule" id="PRU00723"/>
    </source>
</evidence>
<dbReference type="PANTHER" id="PTHR12681">
    <property type="entry name" value="ZINC FINGER-CONTAINING PROTEIN P48ZNF"/>
    <property type="match status" value="1"/>
</dbReference>
<dbReference type="GO" id="GO:0002181">
    <property type="term" value="P:cytoplasmic translation"/>
    <property type="evidence" value="ECO:0007669"/>
    <property type="project" value="TreeGrafter"/>
</dbReference>
<dbReference type="Pfam" id="PF14608">
    <property type="entry name" value="zf-CCCH_2"/>
    <property type="match status" value="1"/>
</dbReference>
<dbReference type="Pfam" id="PF00642">
    <property type="entry name" value="zf-CCCH"/>
    <property type="match status" value="1"/>
</dbReference>
<evidence type="ECO:0000256" key="6">
    <source>
        <dbReference type="SAM" id="MobiDB-lite"/>
    </source>
</evidence>
<keyword evidence="4 5" id="KW-0862">Zinc</keyword>
<accession>A0A5N5SSY1</accession>
<dbReference type="GO" id="GO:0005829">
    <property type="term" value="C:cytosol"/>
    <property type="evidence" value="ECO:0007669"/>
    <property type="project" value="TreeGrafter"/>
</dbReference>
<dbReference type="Pfam" id="PF16543">
    <property type="entry name" value="DFRP_C"/>
    <property type="match status" value="1"/>
</dbReference>
<evidence type="ECO:0000256" key="2">
    <source>
        <dbReference type="ARBA" id="ARBA00022723"/>
    </source>
</evidence>
<dbReference type="Gene3D" id="4.10.1000.10">
    <property type="entry name" value="Zinc finger, CCCH-type"/>
    <property type="match status" value="1"/>
</dbReference>
<comment type="caution">
    <text evidence="8">The sequence shown here is derived from an EMBL/GenBank/DDBJ whole genome shotgun (WGS) entry which is preliminary data.</text>
</comment>
<dbReference type="OrthoDB" id="278280at2759"/>
<dbReference type="Proteomes" id="UP000326759">
    <property type="component" value="Unassembled WGS sequence"/>
</dbReference>
<proteinExistence type="inferred from homology"/>
<reference evidence="8 9" key="1">
    <citation type="journal article" date="2019" name="PLoS Biol.">
        <title>Sex chromosomes control vertical transmission of feminizing Wolbachia symbionts in an isopod.</title>
        <authorList>
            <person name="Becking T."/>
            <person name="Chebbi M.A."/>
            <person name="Giraud I."/>
            <person name="Moumen B."/>
            <person name="Laverre T."/>
            <person name="Caubet Y."/>
            <person name="Peccoud J."/>
            <person name="Gilbert C."/>
            <person name="Cordaux R."/>
        </authorList>
    </citation>
    <scope>NUCLEOTIDE SEQUENCE [LARGE SCALE GENOMIC DNA]</scope>
    <source>
        <strain evidence="8">ANa2</strain>
        <tissue evidence="8">Whole body excluding digestive tract and cuticle</tissue>
    </source>
</reference>
<evidence type="ECO:0000256" key="4">
    <source>
        <dbReference type="ARBA" id="ARBA00022833"/>
    </source>
</evidence>
<dbReference type="PROSITE" id="PS50103">
    <property type="entry name" value="ZF_C3H1"/>
    <property type="match status" value="2"/>
</dbReference>
<dbReference type="GO" id="GO:0008270">
    <property type="term" value="F:zinc ion binding"/>
    <property type="evidence" value="ECO:0007669"/>
    <property type="project" value="UniProtKB-KW"/>
</dbReference>
<feature type="compositionally biased region" description="Basic and acidic residues" evidence="6">
    <location>
        <begin position="196"/>
        <end position="214"/>
    </location>
</feature>
<dbReference type="InterPro" id="IPR036855">
    <property type="entry name" value="Znf_CCCH_sf"/>
</dbReference>
<feature type="region of interest" description="Disordered" evidence="6">
    <location>
        <begin position="196"/>
        <end position="220"/>
    </location>
</feature>
<evidence type="ECO:0000313" key="8">
    <source>
        <dbReference type="EMBL" id="KAB7496809.1"/>
    </source>
</evidence>
<dbReference type="SUPFAM" id="SSF90229">
    <property type="entry name" value="CCCH zinc finger"/>
    <property type="match status" value="1"/>
</dbReference>
<evidence type="ECO:0000313" key="9">
    <source>
        <dbReference type="Proteomes" id="UP000326759"/>
    </source>
</evidence>